<keyword evidence="2" id="KW-1185">Reference proteome</keyword>
<sequence>MGRLKISSVVPTPNSTLDGYLQKVIGALRKEIVLAKRRLSLSSSLLYSPPSARASILAPSSLQDLSNKEVVRHPMQAASLFVTSALNVNDGLPAMVCDSRNIVGESTLIVNPKSTIAKKKSVESLSRSEKQKVVPQKIDLSHAREEASGACQSADVANEGLLSLQEVLLLNFRKMIYDAMHPILVRLEQIESKMDRLMIAS</sequence>
<accession>A0AAV7RHG9</accession>
<reference evidence="1" key="1">
    <citation type="journal article" date="2022" name="bioRxiv">
        <title>Sequencing and chromosome-scale assembly of the giantPleurodeles waltlgenome.</title>
        <authorList>
            <person name="Brown T."/>
            <person name="Elewa A."/>
            <person name="Iarovenko S."/>
            <person name="Subramanian E."/>
            <person name="Araus A.J."/>
            <person name="Petzold A."/>
            <person name="Susuki M."/>
            <person name="Suzuki K.-i.T."/>
            <person name="Hayashi T."/>
            <person name="Toyoda A."/>
            <person name="Oliveira C."/>
            <person name="Osipova E."/>
            <person name="Leigh N.D."/>
            <person name="Simon A."/>
            <person name="Yun M.H."/>
        </authorList>
    </citation>
    <scope>NUCLEOTIDE SEQUENCE</scope>
    <source>
        <strain evidence="1">20211129_DDA</strain>
        <tissue evidence="1">Liver</tissue>
    </source>
</reference>
<dbReference type="AlphaFoldDB" id="A0AAV7RHG9"/>
<proteinExistence type="predicted"/>
<dbReference type="Proteomes" id="UP001066276">
    <property type="component" value="Chromosome 5"/>
</dbReference>
<protein>
    <submittedName>
        <fullName evidence="1">Uncharacterized protein</fullName>
    </submittedName>
</protein>
<name>A0AAV7RHG9_PLEWA</name>
<dbReference type="EMBL" id="JANPWB010000009">
    <property type="protein sequence ID" value="KAJ1152301.1"/>
    <property type="molecule type" value="Genomic_DNA"/>
</dbReference>
<evidence type="ECO:0000313" key="2">
    <source>
        <dbReference type="Proteomes" id="UP001066276"/>
    </source>
</evidence>
<gene>
    <name evidence="1" type="ORF">NDU88_005076</name>
</gene>
<organism evidence="1 2">
    <name type="scientific">Pleurodeles waltl</name>
    <name type="common">Iberian ribbed newt</name>
    <dbReference type="NCBI Taxonomy" id="8319"/>
    <lineage>
        <taxon>Eukaryota</taxon>
        <taxon>Metazoa</taxon>
        <taxon>Chordata</taxon>
        <taxon>Craniata</taxon>
        <taxon>Vertebrata</taxon>
        <taxon>Euteleostomi</taxon>
        <taxon>Amphibia</taxon>
        <taxon>Batrachia</taxon>
        <taxon>Caudata</taxon>
        <taxon>Salamandroidea</taxon>
        <taxon>Salamandridae</taxon>
        <taxon>Pleurodelinae</taxon>
        <taxon>Pleurodeles</taxon>
    </lineage>
</organism>
<evidence type="ECO:0000313" key="1">
    <source>
        <dbReference type="EMBL" id="KAJ1152301.1"/>
    </source>
</evidence>
<comment type="caution">
    <text evidence="1">The sequence shown here is derived from an EMBL/GenBank/DDBJ whole genome shotgun (WGS) entry which is preliminary data.</text>
</comment>